<organism evidence="1">
    <name type="scientific">mine drainage metagenome</name>
    <dbReference type="NCBI Taxonomy" id="410659"/>
    <lineage>
        <taxon>unclassified sequences</taxon>
        <taxon>metagenomes</taxon>
        <taxon>ecological metagenomes</taxon>
    </lineage>
</organism>
<reference evidence="1" key="2">
    <citation type="journal article" date="2014" name="ISME J.">
        <title>Microbial stratification in low pH oxic and suboxic macroscopic growths along an acid mine drainage.</title>
        <authorList>
            <person name="Mendez-Garcia C."/>
            <person name="Mesa V."/>
            <person name="Sprenger R.R."/>
            <person name="Richter M."/>
            <person name="Diez M.S."/>
            <person name="Solano J."/>
            <person name="Bargiela R."/>
            <person name="Golyshina O.V."/>
            <person name="Manteca A."/>
            <person name="Ramos J.L."/>
            <person name="Gallego J.R."/>
            <person name="Llorente I."/>
            <person name="Martins Dos Santos V.A."/>
            <person name="Jensen O.N."/>
            <person name="Pelaez A.I."/>
            <person name="Sanchez J."/>
            <person name="Ferrer M."/>
        </authorList>
    </citation>
    <scope>NUCLEOTIDE SEQUENCE</scope>
</reference>
<dbReference type="AlphaFoldDB" id="T1ADT5"/>
<reference evidence="1" key="1">
    <citation type="submission" date="2013-08" db="EMBL/GenBank/DDBJ databases">
        <authorList>
            <person name="Mendez C."/>
            <person name="Richter M."/>
            <person name="Ferrer M."/>
            <person name="Sanchez J."/>
        </authorList>
    </citation>
    <scope>NUCLEOTIDE SEQUENCE</scope>
</reference>
<comment type="caution">
    <text evidence="1">The sequence shown here is derived from an EMBL/GenBank/DDBJ whole genome shotgun (WGS) entry which is preliminary data.</text>
</comment>
<sequence>MNDTTASMQRKVTEHYRRMSPQERMRIASSMFETARRIVESSLPANLERTERRLAFARRLYAGELPEAALRAYAEFRGD</sequence>
<gene>
    <name evidence="1" type="ORF">B1A_16611</name>
</gene>
<proteinExistence type="predicted"/>
<name>T1ADT5_9ZZZZ</name>
<dbReference type="EMBL" id="AUZX01012206">
    <property type="protein sequence ID" value="EQD40055.1"/>
    <property type="molecule type" value="Genomic_DNA"/>
</dbReference>
<accession>T1ADT5</accession>
<protein>
    <submittedName>
        <fullName evidence="1">Uncharacterized protein</fullName>
    </submittedName>
</protein>
<evidence type="ECO:0000313" key="1">
    <source>
        <dbReference type="EMBL" id="EQD40055.1"/>
    </source>
</evidence>